<dbReference type="EMBL" id="JALAAR010000004">
    <property type="protein sequence ID" value="MEH8016789.1"/>
    <property type="molecule type" value="Genomic_DNA"/>
</dbReference>
<name>A0ABU8C4S5_9GAMM</name>
<dbReference type="RefSeq" id="WP_335735206.1">
    <property type="nucleotide sequence ID" value="NZ_JALAAR010000004.1"/>
</dbReference>
<reference evidence="1 2" key="1">
    <citation type="journal article" date="2023" name="Ecotoxicol. Environ. Saf.">
        <title>Mercury remediation potential of mercury-resistant strain Rheinheimera metallidurans sp. nov. isolated from a municipal waste dumping site.</title>
        <authorList>
            <person name="Yadav V."/>
            <person name="Manjhi A."/>
            <person name="Vadakedath N."/>
        </authorList>
    </citation>
    <scope>NUCLEOTIDE SEQUENCE [LARGE SCALE GENOMIC DNA]</scope>
    <source>
        <strain evidence="1 2">E-49</strain>
    </source>
</reference>
<dbReference type="Proteomes" id="UP001375382">
    <property type="component" value="Unassembled WGS sequence"/>
</dbReference>
<proteinExistence type="predicted"/>
<keyword evidence="2" id="KW-1185">Reference proteome</keyword>
<evidence type="ECO:0008006" key="3">
    <source>
        <dbReference type="Google" id="ProtNLM"/>
    </source>
</evidence>
<comment type="caution">
    <text evidence="1">The sequence shown here is derived from an EMBL/GenBank/DDBJ whole genome shotgun (WGS) entry which is preliminary data.</text>
</comment>
<evidence type="ECO:0000313" key="2">
    <source>
        <dbReference type="Proteomes" id="UP001375382"/>
    </source>
</evidence>
<gene>
    <name evidence="1" type="ORF">MN202_06085</name>
</gene>
<evidence type="ECO:0000313" key="1">
    <source>
        <dbReference type="EMBL" id="MEH8016789.1"/>
    </source>
</evidence>
<accession>A0ABU8C4S5</accession>
<organism evidence="1 2">
    <name type="scientific">Rheinheimera muenzenbergensis</name>
    <dbReference type="NCBI Taxonomy" id="1193628"/>
    <lineage>
        <taxon>Bacteria</taxon>
        <taxon>Pseudomonadati</taxon>
        <taxon>Pseudomonadota</taxon>
        <taxon>Gammaproteobacteria</taxon>
        <taxon>Chromatiales</taxon>
        <taxon>Chromatiaceae</taxon>
        <taxon>Rheinheimera</taxon>
    </lineage>
</organism>
<sequence>MKHKAAFSLNLNQQVLLVTALGVWTIADAKDYVRQLRALVQPIVAQSWAIIMDTTCWKMCPADVFALLQDNTRWCFEHNLLMAVTILPDDQLLQWQFSKATAIAKPEGFISKTAADLVTARQMIRAAGYSLSD</sequence>
<protein>
    <recommendedName>
        <fullName evidence="3">STAS domain-containing protein</fullName>
    </recommendedName>
</protein>